<protein>
    <submittedName>
        <fullName evidence="1">Uncharacterized protein</fullName>
    </submittedName>
</protein>
<evidence type="ECO:0000313" key="1">
    <source>
        <dbReference type="EMBL" id="RNI28235.1"/>
    </source>
</evidence>
<accession>A0A3M9MSQ0</accession>
<dbReference type="RefSeq" id="WP_123134703.1">
    <property type="nucleotide sequence ID" value="NZ_RJJE01000017.1"/>
</dbReference>
<name>A0A3M9MSQ0_9BACT</name>
<dbReference type="AlphaFoldDB" id="A0A3M9MSQ0"/>
<reference evidence="1 2" key="1">
    <citation type="submission" date="2018-11" db="EMBL/GenBank/DDBJ databases">
        <title>Rufibacter latericius sp. nov., isolated from water in Baiyang Lake.</title>
        <authorList>
            <person name="Yang Y."/>
        </authorList>
    </citation>
    <scope>NUCLEOTIDE SEQUENCE [LARGE SCALE GENOMIC DNA]</scope>
    <source>
        <strain evidence="1 2">MCC P1</strain>
    </source>
</reference>
<dbReference type="InterPro" id="IPR046509">
    <property type="entry name" value="DUF6687"/>
</dbReference>
<dbReference type="OrthoDB" id="2379877at2"/>
<gene>
    <name evidence="1" type="ORF">EFA69_19410</name>
</gene>
<dbReference type="Proteomes" id="UP000271010">
    <property type="component" value="Unassembled WGS sequence"/>
</dbReference>
<evidence type="ECO:0000313" key="2">
    <source>
        <dbReference type="Proteomes" id="UP000271010"/>
    </source>
</evidence>
<proteinExistence type="predicted"/>
<dbReference type="Pfam" id="PF20392">
    <property type="entry name" value="DUF6687"/>
    <property type="match status" value="1"/>
</dbReference>
<keyword evidence="2" id="KW-1185">Reference proteome</keyword>
<organism evidence="1 2">
    <name type="scientific">Rufibacter immobilis</name>
    <dbReference type="NCBI Taxonomy" id="1348778"/>
    <lineage>
        <taxon>Bacteria</taxon>
        <taxon>Pseudomonadati</taxon>
        <taxon>Bacteroidota</taxon>
        <taxon>Cytophagia</taxon>
        <taxon>Cytophagales</taxon>
        <taxon>Hymenobacteraceae</taxon>
        <taxon>Rufibacter</taxon>
    </lineage>
</organism>
<dbReference type="EMBL" id="RJJE01000017">
    <property type="protein sequence ID" value="RNI28235.1"/>
    <property type="molecule type" value="Genomic_DNA"/>
</dbReference>
<comment type="caution">
    <text evidence="1">The sequence shown here is derived from an EMBL/GenBank/DDBJ whole genome shotgun (WGS) entry which is preliminary data.</text>
</comment>
<sequence>MPFSYLPFPQIKTQPAVVVDSFHPNGLVLSHWREAPTPAELREDTSAGMVLRALRLQWPDLQKYSFVTANHFDIDAFVGVWALLNPELALAHEETLRQMAVIGDFRELDLSTAHSQKALQLVCWINAQEKEKFYPPFGASELEENEVTASIPKFHYFLREFGSVLENVELFHKVWKPEVQEVMQGCQQMVSSSAEKIQYPEVGLFVVRTPEPLHYYALFGPTAGYDLVLSCYAGNRYELECKYTTWVDLESRPTLPRPDLRPLAHVLNDLETSGLQWVADGVTDTGPLLRLQSEPLTKVQRYGNPTQRTVQSSSIEPDAFVQIVVSYLQNAFSGVQPKRRWAWGEVKLFNLRNNKI</sequence>